<name>A0A6P1M9V7_9BACT</name>
<accession>A0A6P1M9V7</accession>
<protein>
    <submittedName>
        <fullName evidence="1">Uncharacterized protein</fullName>
    </submittedName>
</protein>
<evidence type="ECO:0000313" key="1">
    <source>
        <dbReference type="EMBL" id="QHI69334.1"/>
    </source>
</evidence>
<dbReference type="EMBL" id="CP047593">
    <property type="protein sequence ID" value="QHI69334.1"/>
    <property type="molecule type" value="Genomic_DNA"/>
</dbReference>
<evidence type="ECO:0000313" key="2">
    <source>
        <dbReference type="Proteomes" id="UP000464954"/>
    </source>
</evidence>
<dbReference type="Proteomes" id="UP000464954">
    <property type="component" value="Chromosome"/>
</dbReference>
<gene>
    <name evidence="1" type="ORF">GT409_07675</name>
</gene>
<organism evidence="1 2">
    <name type="scientific">Tichowtungia aerotolerans</name>
    <dbReference type="NCBI Taxonomy" id="2697043"/>
    <lineage>
        <taxon>Bacteria</taxon>
        <taxon>Pseudomonadati</taxon>
        <taxon>Kiritimatiellota</taxon>
        <taxon>Tichowtungiia</taxon>
        <taxon>Tichowtungiales</taxon>
        <taxon>Tichowtungiaceae</taxon>
        <taxon>Tichowtungia</taxon>
    </lineage>
</organism>
<dbReference type="KEGG" id="taer:GT409_07675"/>
<reference evidence="1 2" key="1">
    <citation type="submission" date="2020-01" db="EMBL/GenBank/DDBJ databases">
        <title>Ponticoccus aerotolerans gen. nov., sp. nov., an anaerobic bacterium and proposal of Ponticoccusceae fam. nov., Ponticoccusles ord. nov. and Ponticoccuse classis nov. in the phylum Kiritimatiellaeota.</title>
        <authorList>
            <person name="Zhou L.Y."/>
            <person name="Du Z.J."/>
        </authorList>
    </citation>
    <scope>NUCLEOTIDE SEQUENCE [LARGE SCALE GENOMIC DNA]</scope>
    <source>
        <strain evidence="1 2">S-5007</strain>
    </source>
</reference>
<dbReference type="RefSeq" id="WP_160628516.1">
    <property type="nucleotide sequence ID" value="NZ_CP047593.1"/>
</dbReference>
<proteinExistence type="predicted"/>
<sequence length="207" mass="24030">MHTIRFVLIILTLGFYSIAAEVSEEVEGLQEKFQYTMKVWAVEDDNIETDNGDEYFVLEFESQQPNLMKIIEQSEFFFGSQHPLRTQIEGQEGLFEMRVTVQLTDKKTKAVGYAQSFDEPLPLKFTENTIGNYADHTAWEYRIPFGNMKKPKLSAYAIEFGLLKDGKFISIATEYKKVEDSEEILSAGGDELQMECYKCSHYYWDTR</sequence>
<keyword evidence="2" id="KW-1185">Reference proteome</keyword>
<dbReference type="AlphaFoldDB" id="A0A6P1M9V7"/>